<keyword evidence="1" id="KW-0596">Phosphopantetheine</keyword>
<dbReference type="RefSeq" id="XP_041296547.1">
    <property type="nucleotide sequence ID" value="XM_041429794.1"/>
</dbReference>
<keyword evidence="2" id="KW-0597">Phosphoprotein</keyword>
<organism evidence="3 4">
    <name type="scientific">Suillus discolor</name>
    <dbReference type="NCBI Taxonomy" id="1912936"/>
    <lineage>
        <taxon>Eukaryota</taxon>
        <taxon>Fungi</taxon>
        <taxon>Dikarya</taxon>
        <taxon>Basidiomycota</taxon>
        <taxon>Agaricomycotina</taxon>
        <taxon>Agaricomycetes</taxon>
        <taxon>Agaricomycetidae</taxon>
        <taxon>Boletales</taxon>
        <taxon>Suillineae</taxon>
        <taxon>Suillaceae</taxon>
        <taxon>Suillus</taxon>
    </lineage>
</organism>
<dbReference type="InterPro" id="IPR051414">
    <property type="entry name" value="Adenylate-forming_Reductase"/>
</dbReference>
<protein>
    <submittedName>
        <fullName evidence="3">Uncharacterized protein</fullName>
    </submittedName>
</protein>
<evidence type="ECO:0000256" key="1">
    <source>
        <dbReference type="ARBA" id="ARBA00022450"/>
    </source>
</evidence>
<gene>
    <name evidence="3" type="ORF">F5147DRAFT_428993</name>
</gene>
<dbReference type="Proteomes" id="UP000823399">
    <property type="component" value="Unassembled WGS sequence"/>
</dbReference>
<dbReference type="GeneID" id="64692053"/>
<reference evidence="3" key="1">
    <citation type="journal article" date="2020" name="New Phytol.">
        <title>Comparative genomics reveals dynamic genome evolution in host specialist ectomycorrhizal fungi.</title>
        <authorList>
            <person name="Lofgren L.A."/>
            <person name="Nguyen N.H."/>
            <person name="Vilgalys R."/>
            <person name="Ruytinx J."/>
            <person name="Liao H.L."/>
            <person name="Branco S."/>
            <person name="Kuo A."/>
            <person name="LaButti K."/>
            <person name="Lipzen A."/>
            <person name="Andreopoulos W."/>
            <person name="Pangilinan J."/>
            <person name="Riley R."/>
            <person name="Hundley H."/>
            <person name="Na H."/>
            <person name="Barry K."/>
            <person name="Grigoriev I.V."/>
            <person name="Stajich J.E."/>
            <person name="Kennedy P.G."/>
        </authorList>
    </citation>
    <scope>NUCLEOTIDE SEQUENCE</scope>
    <source>
        <strain evidence="3">FC423</strain>
    </source>
</reference>
<name>A0A9P7JXN2_9AGAM</name>
<comment type="caution">
    <text evidence="3">The sequence shown here is derived from an EMBL/GenBank/DDBJ whole genome shotgun (WGS) entry which is preliminary data.</text>
</comment>
<dbReference type="Pfam" id="PF23562">
    <property type="entry name" value="AMP-binding_C_3"/>
    <property type="match status" value="1"/>
</dbReference>
<proteinExistence type="predicted"/>
<evidence type="ECO:0000313" key="4">
    <source>
        <dbReference type="Proteomes" id="UP000823399"/>
    </source>
</evidence>
<evidence type="ECO:0000313" key="3">
    <source>
        <dbReference type="EMBL" id="KAG2114599.1"/>
    </source>
</evidence>
<dbReference type="OrthoDB" id="2691477at2759"/>
<accession>A0A9P7JXN2</accession>
<dbReference type="PANTHER" id="PTHR43439:SF2">
    <property type="entry name" value="ENZYME, PUTATIVE (JCVI)-RELATED"/>
    <property type="match status" value="1"/>
</dbReference>
<dbReference type="EMBL" id="JABBWM010000009">
    <property type="protein sequence ID" value="KAG2114599.1"/>
    <property type="molecule type" value="Genomic_DNA"/>
</dbReference>
<dbReference type="PANTHER" id="PTHR43439">
    <property type="entry name" value="PHENYLACETATE-COENZYME A LIGASE"/>
    <property type="match status" value="1"/>
</dbReference>
<keyword evidence="4" id="KW-1185">Reference proteome</keyword>
<evidence type="ECO:0000256" key="2">
    <source>
        <dbReference type="ARBA" id="ARBA00022553"/>
    </source>
</evidence>
<dbReference type="AlphaFoldDB" id="A0A9P7JXN2"/>
<sequence>MESIICASPYVTSAVIFGHGRNQVGVLIEPRAGCEIDIDDEKQLAEFRNRVWPDIEDANKEAPAFSRIFQEMILVTHSEKPMLRAGKGTVMKKATIKLYEEEINSLYEKVEGSTRAGINVPLPTSWTAEDVEGWLKVHAADHAAAVNADKEVDPDADLFTQGFDSISVTFLKNCIIGSLSSSSDRDLQASALRIDQNIIFSSPSICQLARSVINAVLQRNGTTTVDAKADIDNMIERYSVGLTN</sequence>